<protein>
    <submittedName>
        <fullName evidence="1">Uncharacterized protein</fullName>
    </submittedName>
</protein>
<gene>
    <name evidence="1" type="primary">g8874</name>
    <name evidence="1" type="ORF">NpPPO83_00008874</name>
</gene>
<accession>A0ACB5S168</accession>
<dbReference type="EMBL" id="BSXG01000028">
    <property type="protein sequence ID" value="GME26514.1"/>
    <property type="molecule type" value="Genomic_DNA"/>
</dbReference>
<keyword evidence="2" id="KW-1185">Reference proteome</keyword>
<sequence>MDRHELYLHHTHRDITIRCGPHRATVSARILRAYLPLAPHSLSRRTHQLDLDGYIAACAPVRHGILRASRMTRILADLADILAAASSTPADPDPDLDDPVAPALADALARAMLADRSAPPVGGGGVLFSRTLASFAALADVSRAFQARRVGAVLAGFFARHGERVVEAEAPQAVLVWGWAVGVARMGEAERAACVRVVVAARPDVVGGGPRWEGLMSRLPGIDAFWEAVEREVGGGGGKYGDGLGGRGWSGLGLEGRERRRLLEDAAAAGMYMHEHRERRVVRAGGGRPMGLDTYHRARRLVDEDDLVVPWKPLGSTGLRGYGGGSGVRDALDSIKHDQRDLRHDVRDMKDGLEELIEKVDKLGRKDRERERRSGMEGRDRDIVDFCDRWPEEYESEWISEWWDDSY</sequence>
<evidence type="ECO:0000313" key="1">
    <source>
        <dbReference type="EMBL" id="GME26514.1"/>
    </source>
</evidence>
<proteinExistence type="predicted"/>
<evidence type="ECO:0000313" key="2">
    <source>
        <dbReference type="Proteomes" id="UP001165186"/>
    </source>
</evidence>
<dbReference type="Proteomes" id="UP001165186">
    <property type="component" value="Unassembled WGS sequence"/>
</dbReference>
<name>A0ACB5S168_9PEZI</name>
<comment type="caution">
    <text evidence="1">The sequence shown here is derived from an EMBL/GenBank/DDBJ whole genome shotgun (WGS) entry which is preliminary data.</text>
</comment>
<reference evidence="1" key="1">
    <citation type="submission" date="2024-09" db="EMBL/GenBank/DDBJ databases">
        <title>Draft Genome Sequences of Neofusicoccum parvum.</title>
        <authorList>
            <person name="Ashida A."/>
            <person name="Camagna M."/>
            <person name="Tanaka A."/>
            <person name="Takemoto D."/>
        </authorList>
    </citation>
    <scope>NUCLEOTIDE SEQUENCE</scope>
    <source>
        <strain evidence="1">PPO83</strain>
    </source>
</reference>
<organism evidence="1 2">
    <name type="scientific">Neofusicoccum parvum</name>
    <dbReference type="NCBI Taxonomy" id="310453"/>
    <lineage>
        <taxon>Eukaryota</taxon>
        <taxon>Fungi</taxon>
        <taxon>Dikarya</taxon>
        <taxon>Ascomycota</taxon>
        <taxon>Pezizomycotina</taxon>
        <taxon>Dothideomycetes</taxon>
        <taxon>Dothideomycetes incertae sedis</taxon>
        <taxon>Botryosphaeriales</taxon>
        <taxon>Botryosphaeriaceae</taxon>
        <taxon>Neofusicoccum</taxon>
    </lineage>
</organism>